<feature type="compositionally biased region" description="Low complexity" evidence="2">
    <location>
        <begin position="397"/>
        <end position="407"/>
    </location>
</feature>
<dbReference type="AlphaFoldDB" id="A0A9R0TR82"/>
<feature type="region of interest" description="Disordered" evidence="2">
    <location>
        <begin position="374"/>
        <end position="412"/>
    </location>
</feature>
<dbReference type="PANTHER" id="PTHR34466">
    <property type="entry name" value="OS11G0129800 PROTEIN"/>
    <property type="match status" value="1"/>
</dbReference>
<dbReference type="Proteomes" id="UP000324705">
    <property type="component" value="Chromosome 5A"/>
</dbReference>
<reference evidence="3 4" key="1">
    <citation type="submission" date="2017-09" db="EMBL/GenBank/DDBJ databases">
        <authorList>
            <consortium name="International Durum Wheat Genome Sequencing Consortium (IDWGSC)"/>
            <person name="Milanesi L."/>
        </authorList>
    </citation>
    <scope>NUCLEOTIDE SEQUENCE [LARGE SCALE GENOMIC DNA]</scope>
    <source>
        <strain evidence="4">cv. Svevo</strain>
    </source>
</reference>
<dbReference type="PANTHER" id="PTHR34466:SF3">
    <property type="entry name" value="OS11G0129800 PROTEIN"/>
    <property type="match status" value="1"/>
</dbReference>
<organism evidence="3 4">
    <name type="scientific">Triticum turgidum subsp. durum</name>
    <name type="common">Durum wheat</name>
    <name type="synonym">Triticum durum</name>
    <dbReference type="NCBI Taxonomy" id="4567"/>
    <lineage>
        <taxon>Eukaryota</taxon>
        <taxon>Viridiplantae</taxon>
        <taxon>Streptophyta</taxon>
        <taxon>Embryophyta</taxon>
        <taxon>Tracheophyta</taxon>
        <taxon>Spermatophyta</taxon>
        <taxon>Magnoliopsida</taxon>
        <taxon>Liliopsida</taxon>
        <taxon>Poales</taxon>
        <taxon>Poaceae</taxon>
        <taxon>BOP clade</taxon>
        <taxon>Pooideae</taxon>
        <taxon>Triticodae</taxon>
        <taxon>Triticeae</taxon>
        <taxon>Triticinae</taxon>
        <taxon>Triticum</taxon>
    </lineage>
</organism>
<keyword evidence="1" id="KW-0175">Coiled coil</keyword>
<sequence length="562" mass="63048">MAIVVCIDDIWKMVDLVLGSRSVDGFLLRRLIRVWVPDLEFDGVSGVLLGPIHLTLLDWSSLIPILQRAHAVHTSFHEIVFRGPILLELVRLDLLDRAPGFLPSPWGGDARVSRQVARFGVRCFRSMQGFNDEDCGSGALIIRGTCNMPGNLSVVIDKVKLASTDVETVDLSSKMQSWRSRNSVPSSSYVSVNAISQMSHSTVPVEQVLEIPPEFDPDSTEFVSDISDYATEFKQRDVVEIPLEFDPDATQLVSVERHNATKLQWEGIEIPLEFDPDSVELAPDITEYTSKLKQSHERARKLRADLAVEEQREQELSRMLKGIVTVPSLSETHKRRPRRKSSIERLRVSRHLAEEAISYFEECVSISTLDSTDFSSLEEPHQNSGGTVPRKSNSRFLLKGGSSSLGSHFPTDRHNYNELRGSMRTNQVYLNCGDHENSTTESDNQTQCSMSITGSDVSDGVVFSHAKSPGLGTRNNSSDDFDTPRSKSSCFSFTHEPVKAVDNCDVRQYLRSFSRVISKERSNYCADDYAVQKVSENRLTDMVAFKNRIEYGGLILCNIRTF</sequence>
<feature type="coiled-coil region" evidence="1">
    <location>
        <begin position="285"/>
        <end position="319"/>
    </location>
</feature>
<dbReference type="EMBL" id="LT934119">
    <property type="protein sequence ID" value="VAI15884.1"/>
    <property type="molecule type" value="Genomic_DNA"/>
</dbReference>
<evidence type="ECO:0000313" key="3">
    <source>
        <dbReference type="EMBL" id="VAI15884.1"/>
    </source>
</evidence>
<name>A0A9R0TR82_TRITD</name>
<gene>
    <name evidence="3" type="ORF">TRITD_5Av1G107440</name>
</gene>
<proteinExistence type="predicted"/>
<feature type="compositionally biased region" description="Polar residues" evidence="2">
    <location>
        <begin position="382"/>
        <end position="395"/>
    </location>
</feature>
<evidence type="ECO:0000313" key="4">
    <source>
        <dbReference type="Proteomes" id="UP000324705"/>
    </source>
</evidence>
<protein>
    <submittedName>
        <fullName evidence="3">Uncharacterized protein</fullName>
    </submittedName>
</protein>
<keyword evidence="4" id="KW-1185">Reference proteome</keyword>
<evidence type="ECO:0000256" key="1">
    <source>
        <dbReference type="SAM" id="Coils"/>
    </source>
</evidence>
<dbReference type="Gramene" id="TRITD5Av1G107440.1">
    <property type="protein sequence ID" value="TRITD5Av1G107440.1"/>
    <property type="gene ID" value="TRITD5Av1G107440"/>
</dbReference>
<evidence type="ECO:0000256" key="2">
    <source>
        <dbReference type="SAM" id="MobiDB-lite"/>
    </source>
</evidence>
<accession>A0A9R0TR82</accession>